<gene>
    <name evidence="14" type="ORF">ACEWY4_005971</name>
</gene>
<dbReference type="PANTHER" id="PTHR37984">
    <property type="entry name" value="PROTEIN CBG26694"/>
    <property type="match status" value="1"/>
</dbReference>
<comment type="caution">
    <text evidence="14">The sequence shown here is derived from an EMBL/GenBank/DDBJ whole genome shotgun (WGS) entry which is preliminary data.</text>
</comment>
<protein>
    <recommendedName>
        <fullName evidence="10">Gypsy retrotransposon integrase-like protein 1</fullName>
        <ecNumber evidence="2">3.1.26.4</ecNumber>
    </recommendedName>
</protein>
<evidence type="ECO:0000256" key="7">
    <source>
        <dbReference type="ARBA" id="ARBA00022759"/>
    </source>
</evidence>
<evidence type="ECO:0000256" key="2">
    <source>
        <dbReference type="ARBA" id="ARBA00012180"/>
    </source>
</evidence>
<dbReference type="Gene3D" id="3.10.20.370">
    <property type="match status" value="1"/>
</dbReference>
<reference evidence="14 15" key="1">
    <citation type="submission" date="2024-09" db="EMBL/GenBank/DDBJ databases">
        <title>A chromosome-level genome assembly of Gray's grenadier anchovy, Coilia grayii.</title>
        <authorList>
            <person name="Fu Z."/>
        </authorList>
    </citation>
    <scope>NUCLEOTIDE SEQUENCE [LARGE SCALE GENOMIC DNA]</scope>
    <source>
        <strain evidence="14">G4</strain>
        <tissue evidence="14">Muscle</tissue>
    </source>
</reference>
<dbReference type="PANTHER" id="PTHR37984:SF15">
    <property type="entry name" value="INTEGRASE CATALYTIC DOMAIN-CONTAINING PROTEIN"/>
    <property type="match status" value="1"/>
</dbReference>
<dbReference type="Gene3D" id="3.30.70.270">
    <property type="match status" value="2"/>
</dbReference>
<dbReference type="Gene3D" id="3.10.10.10">
    <property type="entry name" value="HIV Type 1 Reverse Transcriptase, subunit A, domain 1"/>
    <property type="match status" value="1"/>
</dbReference>
<evidence type="ECO:0000256" key="8">
    <source>
        <dbReference type="ARBA" id="ARBA00022801"/>
    </source>
</evidence>
<dbReference type="EMBL" id="JBHFQA010000006">
    <property type="protein sequence ID" value="KAL2096764.1"/>
    <property type="molecule type" value="Genomic_DNA"/>
</dbReference>
<evidence type="ECO:0000259" key="13">
    <source>
        <dbReference type="PROSITE" id="PS50994"/>
    </source>
</evidence>
<dbReference type="InterPro" id="IPR012337">
    <property type="entry name" value="RNaseH-like_sf"/>
</dbReference>
<evidence type="ECO:0000256" key="3">
    <source>
        <dbReference type="ARBA" id="ARBA00022670"/>
    </source>
</evidence>
<keyword evidence="5" id="KW-0548">Nucleotidyltransferase</keyword>
<evidence type="ECO:0000256" key="11">
    <source>
        <dbReference type="SAM" id="MobiDB-lite"/>
    </source>
</evidence>
<dbReference type="GO" id="GO:0004523">
    <property type="term" value="F:RNA-DNA hybrid ribonuclease activity"/>
    <property type="evidence" value="ECO:0007669"/>
    <property type="project" value="UniProtKB-EC"/>
</dbReference>
<dbReference type="InterPro" id="IPR041577">
    <property type="entry name" value="RT_RNaseH_2"/>
</dbReference>
<dbReference type="InterPro" id="IPR000477">
    <property type="entry name" value="RT_dom"/>
</dbReference>
<keyword evidence="6" id="KW-0540">Nuclease</keyword>
<keyword evidence="7" id="KW-0255">Endonuclease</keyword>
<dbReference type="Proteomes" id="UP001591681">
    <property type="component" value="Unassembled WGS sequence"/>
</dbReference>
<dbReference type="Pfam" id="PF00078">
    <property type="entry name" value="RVT_1"/>
    <property type="match status" value="1"/>
</dbReference>
<dbReference type="FunFam" id="3.10.10.10:FF:000007">
    <property type="entry name" value="Retrovirus-related Pol polyprotein from transposon 17.6-like Protein"/>
    <property type="match status" value="1"/>
</dbReference>
<feature type="region of interest" description="Disordered" evidence="11">
    <location>
        <begin position="1442"/>
        <end position="1491"/>
    </location>
</feature>
<dbReference type="SUPFAM" id="SSF53098">
    <property type="entry name" value="Ribonuclease H-like"/>
    <property type="match status" value="1"/>
</dbReference>
<proteinExistence type="inferred from homology"/>
<dbReference type="PROSITE" id="PS50878">
    <property type="entry name" value="RT_POL"/>
    <property type="match status" value="1"/>
</dbReference>
<dbReference type="CDD" id="cd09274">
    <property type="entry name" value="RNase_HI_RT_Ty3"/>
    <property type="match status" value="1"/>
</dbReference>
<dbReference type="FunFam" id="1.10.340.70:FF:000001">
    <property type="entry name" value="Retrovirus-related Pol polyprotein from transposon gypsy-like Protein"/>
    <property type="match status" value="1"/>
</dbReference>
<comment type="similarity">
    <text evidence="1">Belongs to the beta type-B retroviral polymerase family. HERV class-II K(HML-2) pol subfamily.</text>
</comment>
<sequence length="1534" mass="170245">MSSVSNWCCPCPAHAVKLDSPCSEGGTMGSSAKTLCDDDLESIYVNSCALLPADTTVVYLNSQRLEGSSDLFYTPVMVGGLVSLKGMLDSGSMSCTLSEEGEMRLKASGVLPCPQPVPSNIVLIGCGGLSTHPKCIYELEIEVSGSKSLVPTFVISGQRDEFIIGTNVLKPLLNKMKSEKKYWDAVTSTSSSPECEKVLELLTCVSRWAGQESVGPIGTVRLRRAITLQPKQEYLVWGKLPSHVPVSQGSTVIVEPTTARSAPKNILVGRVITPMWGDHWIPMRVLNPTEYPVRLRRNTKLADVSPCMAVEDLPLTQGLACNSTVPPHMTPPAQLLSPKQSLDACGLVDVDIDACEVSDECKSRLAELLSRYRDVFSKDKLNCGEAREFVHRIHLTDDRPFRLPYRRIPPAHYHKLREVLSEMEEKGIIRKSISEYASPLVMVWKRNGDLRICTDFRWLNAKTVKDAHPLPHQSDCLAALGGNALFSTMDLTSGFYNIPLHESDKHFTAFTTPLGLYEYNRLPQGLCNSPASFMRMMLSIFGDLNFSTLLCYLDDLLVFAPSESEALCRLEVVFTRLRVHNLKLSQKKCHFLRKSVKFLGHVVNVAGVSVDQEKVNVISSFTAQDLMMEDGCTPSQKRVRSFLGMVMYYQHFIPGCSSIAKPLFALTAGQKRRGRRDRKLQRPGTYRELTPGDWTPGCVEAFEDLKRALMSSVVLAHPDFNKPFVLCTDASLDGLGAVLSQVPEGEDTARPTAFASKSLSRSQANYPAHRLEFLALKWAVCDKFSHWLKGHSFTVWTDNNPLTYILTKPKLDACEQRWVSKLAPYTFDIKHVPGTKNVVADALSREPFVKPVSHRLLSEPYMDLLQQASAVDNSGVQDMFRLTCNVQTTTGSSLSTVQPLSMSGDDVSAALDTQDVWEIGAQQRAASLGDHLTSLGNCGQDILHTWSKDDLRARQLQDDVISRVIFYVDRKLRPSRRERVQENLLALKMLREWQRFQLRDGILYRVSKDPLSNTKRFQYVVPNSLKADALAGVHDLAGHQGQPRTLSLARQRFFWYDMEKDVRHHVRTCMRCVLSKTPEPAARAPLQSIKTTAPLELVCIDFWSAEDKNNKSVDVLVVTDHFTKLAHAFPCQDQTAKKVAKKLWDNFFCVYGFPTRLHSDQGASFESELIAELMELAGVQKSHTSPYHPMGNGGTERFNRTLGNMLRSLPPQSKLKWPQLIQTMTFVYNCTVHETTGFAPFYLMFGRVPRLPVDLMFRSVSCDDRIADYDSYVKSLASDLKSAMQAAQKNSRFEQRHQAEQYNKRVKGLALSVGDRVLIANKGCRGKRKLADKWEPEVCTVVAAKPSLHIYKVKDSDGNQRVLHRNLLLSVNFLPLCVDAGEAAGCMSSSVSLSEAHLSDLSSEHALPTVISALPHQDDSVADRTSSWVAEQSAVQDDLDEYEAAGPGSPVLDGSPDASASGVAGPGDVAKHVTPPTPPEPPCNTNIPSDGHLPPLPLSRFGRVIKPVCRLIESMTQLQTVLGGDEALGRVIHV</sequence>
<dbReference type="InterPro" id="IPR050951">
    <property type="entry name" value="Retrovirus_Pol_polyprotein"/>
</dbReference>
<evidence type="ECO:0000256" key="9">
    <source>
        <dbReference type="ARBA" id="ARBA00022918"/>
    </source>
</evidence>
<dbReference type="GO" id="GO:0003964">
    <property type="term" value="F:RNA-directed DNA polymerase activity"/>
    <property type="evidence" value="ECO:0007669"/>
    <property type="project" value="UniProtKB-KW"/>
</dbReference>
<evidence type="ECO:0000313" key="14">
    <source>
        <dbReference type="EMBL" id="KAL2096764.1"/>
    </source>
</evidence>
<accession>A0ABD1KC43</accession>
<dbReference type="PROSITE" id="PS50994">
    <property type="entry name" value="INTEGRASE"/>
    <property type="match status" value="1"/>
</dbReference>
<dbReference type="InterPro" id="IPR036397">
    <property type="entry name" value="RNaseH_sf"/>
</dbReference>
<dbReference type="InterPro" id="IPR043128">
    <property type="entry name" value="Rev_trsase/Diguanyl_cyclase"/>
</dbReference>
<dbReference type="Pfam" id="PF17921">
    <property type="entry name" value="Integrase_H2C2"/>
    <property type="match status" value="1"/>
</dbReference>
<evidence type="ECO:0000256" key="6">
    <source>
        <dbReference type="ARBA" id="ARBA00022722"/>
    </source>
</evidence>
<evidence type="ECO:0000256" key="1">
    <source>
        <dbReference type="ARBA" id="ARBA00010879"/>
    </source>
</evidence>
<dbReference type="Gene3D" id="3.30.420.10">
    <property type="entry name" value="Ribonuclease H-like superfamily/Ribonuclease H"/>
    <property type="match status" value="1"/>
</dbReference>
<keyword evidence="3" id="KW-0645">Protease</keyword>
<dbReference type="Gene3D" id="1.10.340.70">
    <property type="match status" value="1"/>
</dbReference>
<dbReference type="FunFam" id="3.10.20.370:FF:000001">
    <property type="entry name" value="Retrovirus-related Pol polyprotein from transposon 17.6-like protein"/>
    <property type="match status" value="1"/>
</dbReference>
<evidence type="ECO:0000256" key="4">
    <source>
        <dbReference type="ARBA" id="ARBA00022679"/>
    </source>
</evidence>
<organism evidence="14 15">
    <name type="scientific">Coilia grayii</name>
    <name type="common">Gray's grenadier anchovy</name>
    <dbReference type="NCBI Taxonomy" id="363190"/>
    <lineage>
        <taxon>Eukaryota</taxon>
        <taxon>Metazoa</taxon>
        <taxon>Chordata</taxon>
        <taxon>Craniata</taxon>
        <taxon>Vertebrata</taxon>
        <taxon>Euteleostomi</taxon>
        <taxon>Actinopterygii</taxon>
        <taxon>Neopterygii</taxon>
        <taxon>Teleostei</taxon>
        <taxon>Clupei</taxon>
        <taxon>Clupeiformes</taxon>
        <taxon>Clupeoidei</taxon>
        <taxon>Engraulidae</taxon>
        <taxon>Coilinae</taxon>
        <taxon>Coilia</taxon>
    </lineage>
</organism>
<dbReference type="SUPFAM" id="SSF56672">
    <property type="entry name" value="DNA/RNA polymerases"/>
    <property type="match status" value="1"/>
</dbReference>
<dbReference type="Pfam" id="PF17919">
    <property type="entry name" value="RT_RNaseH_2"/>
    <property type="match status" value="1"/>
</dbReference>
<evidence type="ECO:0000259" key="12">
    <source>
        <dbReference type="PROSITE" id="PS50878"/>
    </source>
</evidence>
<keyword evidence="9" id="KW-0695">RNA-directed DNA polymerase</keyword>
<dbReference type="GO" id="GO:0006508">
    <property type="term" value="P:proteolysis"/>
    <property type="evidence" value="ECO:0007669"/>
    <property type="project" value="UniProtKB-KW"/>
</dbReference>
<dbReference type="InterPro" id="IPR043502">
    <property type="entry name" value="DNA/RNA_pol_sf"/>
</dbReference>
<evidence type="ECO:0000256" key="5">
    <source>
        <dbReference type="ARBA" id="ARBA00022695"/>
    </source>
</evidence>
<feature type="domain" description="Integrase catalytic" evidence="13">
    <location>
        <begin position="1090"/>
        <end position="1248"/>
    </location>
</feature>
<keyword evidence="15" id="KW-1185">Reference proteome</keyword>
<evidence type="ECO:0000313" key="15">
    <source>
        <dbReference type="Proteomes" id="UP001591681"/>
    </source>
</evidence>
<dbReference type="GO" id="GO:0008233">
    <property type="term" value="F:peptidase activity"/>
    <property type="evidence" value="ECO:0007669"/>
    <property type="project" value="UniProtKB-KW"/>
</dbReference>
<feature type="domain" description="Reverse transcriptase" evidence="12">
    <location>
        <begin position="424"/>
        <end position="603"/>
    </location>
</feature>
<dbReference type="Pfam" id="PF00665">
    <property type="entry name" value="rve"/>
    <property type="match status" value="1"/>
</dbReference>
<dbReference type="EC" id="3.1.26.4" evidence="2"/>
<dbReference type="FunFam" id="3.30.420.10:FF:000032">
    <property type="entry name" value="Retrovirus-related Pol polyprotein from transposon 297-like Protein"/>
    <property type="match status" value="1"/>
</dbReference>
<dbReference type="InterPro" id="IPR041588">
    <property type="entry name" value="Integrase_H2C2"/>
</dbReference>
<keyword evidence="8" id="KW-0378">Hydrolase</keyword>
<keyword evidence="4" id="KW-0808">Transferase</keyword>
<dbReference type="InterPro" id="IPR001584">
    <property type="entry name" value="Integrase_cat-core"/>
</dbReference>
<dbReference type="CDD" id="cd01647">
    <property type="entry name" value="RT_LTR"/>
    <property type="match status" value="1"/>
</dbReference>
<name>A0ABD1KC43_9TELE</name>
<evidence type="ECO:0000256" key="10">
    <source>
        <dbReference type="ARBA" id="ARBA00039658"/>
    </source>
</evidence>